<dbReference type="InterPro" id="IPR045562">
    <property type="entry name" value="RecG_dom3_C"/>
</dbReference>
<keyword evidence="1" id="KW-0547">Nucleotide-binding</keyword>
<dbReference type="InterPro" id="IPR001650">
    <property type="entry name" value="Helicase_C-like"/>
</dbReference>
<keyword evidence="3 10" id="KW-0378">Hydrolase</keyword>
<comment type="caution">
    <text evidence="10">The sequence shown here is derived from an EMBL/GenBank/DDBJ whole genome shotgun (WGS) entry which is preliminary data.</text>
</comment>
<dbReference type="SMART" id="SM00487">
    <property type="entry name" value="DEXDc"/>
    <property type="match status" value="1"/>
</dbReference>
<evidence type="ECO:0000313" key="11">
    <source>
        <dbReference type="Proteomes" id="UP001321492"/>
    </source>
</evidence>
<dbReference type="PANTHER" id="PTHR47964">
    <property type="entry name" value="ATP-DEPENDENT DNA HELICASE HOMOLOG RECG, CHLOROPLASTIC"/>
    <property type="match status" value="1"/>
</dbReference>
<dbReference type="InterPro" id="IPR027417">
    <property type="entry name" value="P-loop_NTPase"/>
</dbReference>
<evidence type="ECO:0000256" key="3">
    <source>
        <dbReference type="ARBA" id="ARBA00022801"/>
    </source>
</evidence>
<dbReference type="PROSITE" id="PS51192">
    <property type="entry name" value="HELICASE_ATP_BIND_1"/>
    <property type="match status" value="1"/>
</dbReference>
<dbReference type="SUPFAM" id="SSF52540">
    <property type="entry name" value="P-loop containing nucleoside triphosphate hydrolases"/>
    <property type="match status" value="2"/>
</dbReference>
<dbReference type="CDD" id="cd17992">
    <property type="entry name" value="DEXHc_RecG"/>
    <property type="match status" value="1"/>
</dbReference>
<evidence type="ECO:0000256" key="6">
    <source>
        <dbReference type="ARBA" id="ARBA00023125"/>
    </source>
</evidence>
<reference evidence="10 11" key="1">
    <citation type="submission" date="2023-05" db="EMBL/GenBank/DDBJ databases">
        <title>Chelatococcus sp. nov., a moderately thermophilic bacterium isolated from hot spring microbial mat.</title>
        <authorList>
            <person name="Hu C.-J."/>
            <person name="Li W.-J."/>
        </authorList>
    </citation>
    <scope>NUCLEOTIDE SEQUENCE [LARGE SCALE GENOMIC DNA]</scope>
    <source>
        <strain evidence="10 11">SYSU G07232</strain>
    </source>
</reference>
<proteinExistence type="predicted"/>
<dbReference type="InterPro" id="IPR047112">
    <property type="entry name" value="RecG/Mfd"/>
</dbReference>
<dbReference type="Pfam" id="PF00270">
    <property type="entry name" value="DEAD"/>
    <property type="match status" value="1"/>
</dbReference>
<sequence length="700" mass="75930">MRPSLLDPLFAPLVALPGVGPRMGALFDRLLAEPGRPARVVDLLLHLPHGGIDRRSRPTIAEALPGEIVTLAVRVAAHRPSPPGRSRAPYRVLVEDETGDLTLVFFNGNRARLEKLLPVGEQRFVSGRIEFWDGHRQMVHPDRVVDAAGLAAMPLVEPVYGLTEGLSARYVARVAGTALDRLPSLPEWQDLAWLARQRFPGFGPALCQIHRPQDMAALAPESPARRRLAYDELLATQLALALLRASMRRAAGRVNVGDGRLVEAIIARLPFALTRSQEQAVSDIRRDLAAPQRMLRLVQGDVGSGKTVVALLAMASAVEAGRQAAMMAPTEILARQHHERLAPLAEAAGIKIGLLTGRDKGAERARTLEALADGRLQLVVGTHALFQEGVAFKDLGLAVVDEQHRFGVHQRLALGAKGAAVDLLVMTATPIPRTLVLTYFGDMDVSLLTEKPAGRQPIVTRAMPLERLDEVVGAVRRAIGAGARVYWICPLVEESETLDVAAAEERHAALRQVFGERVGLLHGKMTGRDKDAVMGAFAGGDLDVLVATTVVEVGVDVPEATVMVIEHAERFGLAQLHQLRGRIGRGAAASTCLLLYKGPLGPVAEARLRIMRETDDGFRIAEEDLRLRGEGEILGTRQSGAPDFRLVRAEIDGDLIAAARDDARLIMEQDPTLTGERGKALRLLLYLFERDEAIRLLRAG</sequence>
<evidence type="ECO:0000256" key="2">
    <source>
        <dbReference type="ARBA" id="ARBA00022763"/>
    </source>
</evidence>
<dbReference type="NCBIfam" id="NF008168">
    <property type="entry name" value="PRK10917.2-2"/>
    <property type="match status" value="1"/>
</dbReference>
<dbReference type="Pfam" id="PF01336">
    <property type="entry name" value="tRNA_anti-codon"/>
    <property type="match status" value="1"/>
</dbReference>
<evidence type="ECO:0000259" key="9">
    <source>
        <dbReference type="PROSITE" id="PS51194"/>
    </source>
</evidence>
<evidence type="ECO:0000256" key="7">
    <source>
        <dbReference type="ARBA" id="ARBA00023204"/>
    </source>
</evidence>
<keyword evidence="2" id="KW-0227">DNA damage</keyword>
<name>A0ABT7ACU2_9HYPH</name>
<dbReference type="InterPro" id="IPR012340">
    <property type="entry name" value="NA-bd_OB-fold"/>
</dbReference>
<dbReference type="NCBIfam" id="NF008164">
    <property type="entry name" value="PRK10917.1-2"/>
    <property type="match status" value="1"/>
</dbReference>
<dbReference type="Proteomes" id="UP001321492">
    <property type="component" value="Unassembled WGS sequence"/>
</dbReference>
<dbReference type="SMART" id="SM00490">
    <property type="entry name" value="HELICc"/>
    <property type="match status" value="1"/>
</dbReference>
<dbReference type="PROSITE" id="PS51194">
    <property type="entry name" value="HELICASE_CTER"/>
    <property type="match status" value="1"/>
</dbReference>
<evidence type="ECO:0000259" key="8">
    <source>
        <dbReference type="PROSITE" id="PS51192"/>
    </source>
</evidence>
<keyword evidence="6" id="KW-0238">DNA-binding</keyword>
<keyword evidence="11" id="KW-1185">Reference proteome</keyword>
<feature type="domain" description="Helicase C-terminal" evidence="9">
    <location>
        <begin position="467"/>
        <end position="626"/>
    </location>
</feature>
<evidence type="ECO:0000313" key="10">
    <source>
        <dbReference type="EMBL" id="MDJ1156880.1"/>
    </source>
</evidence>
<accession>A0ABT7ACU2</accession>
<evidence type="ECO:0000256" key="5">
    <source>
        <dbReference type="ARBA" id="ARBA00022840"/>
    </source>
</evidence>
<dbReference type="CDD" id="cd04488">
    <property type="entry name" value="RecG_wedge_OBF"/>
    <property type="match status" value="1"/>
</dbReference>
<dbReference type="PANTHER" id="PTHR47964:SF1">
    <property type="entry name" value="ATP-DEPENDENT DNA HELICASE HOMOLOG RECG, CHLOROPLASTIC"/>
    <property type="match status" value="1"/>
</dbReference>
<dbReference type="InterPro" id="IPR011545">
    <property type="entry name" value="DEAD/DEAH_box_helicase_dom"/>
</dbReference>
<gene>
    <name evidence="10" type="primary">recG</name>
    <name evidence="10" type="ORF">QNA08_01290</name>
</gene>
<organism evidence="10 11">
    <name type="scientific">Chelatococcus albus</name>
    <dbReference type="NCBI Taxonomy" id="3047466"/>
    <lineage>
        <taxon>Bacteria</taxon>
        <taxon>Pseudomonadati</taxon>
        <taxon>Pseudomonadota</taxon>
        <taxon>Alphaproteobacteria</taxon>
        <taxon>Hyphomicrobiales</taxon>
        <taxon>Chelatococcaceae</taxon>
        <taxon>Chelatococcus</taxon>
    </lineage>
</organism>
<feature type="domain" description="Helicase ATP-binding" evidence="8">
    <location>
        <begin position="287"/>
        <end position="448"/>
    </location>
</feature>
<dbReference type="InterPro" id="IPR014001">
    <property type="entry name" value="Helicase_ATP-bd"/>
</dbReference>
<keyword evidence="7" id="KW-0234">DNA repair</keyword>
<dbReference type="EMBL" id="JASJEV010000001">
    <property type="protein sequence ID" value="MDJ1156880.1"/>
    <property type="molecule type" value="Genomic_DNA"/>
</dbReference>
<evidence type="ECO:0000256" key="1">
    <source>
        <dbReference type="ARBA" id="ARBA00022741"/>
    </source>
</evidence>
<dbReference type="Pfam" id="PF00271">
    <property type="entry name" value="Helicase_C"/>
    <property type="match status" value="1"/>
</dbReference>
<dbReference type="Pfam" id="PF19833">
    <property type="entry name" value="RecG_dom3_C"/>
    <property type="match status" value="1"/>
</dbReference>
<dbReference type="Gene3D" id="3.40.50.300">
    <property type="entry name" value="P-loop containing nucleotide triphosphate hydrolases"/>
    <property type="match status" value="2"/>
</dbReference>
<dbReference type="GO" id="GO:0003678">
    <property type="term" value="F:DNA helicase activity"/>
    <property type="evidence" value="ECO:0007669"/>
    <property type="project" value="UniProtKB-EC"/>
</dbReference>
<keyword evidence="4 10" id="KW-0347">Helicase</keyword>
<dbReference type="InterPro" id="IPR004365">
    <property type="entry name" value="NA-bd_OB_tRNA"/>
</dbReference>
<evidence type="ECO:0000256" key="4">
    <source>
        <dbReference type="ARBA" id="ARBA00022806"/>
    </source>
</evidence>
<keyword evidence="5" id="KW-0067">ATP-binding</keyword>
<dbReference type="SUPFAM" id="SSF50249">
    <property type="entry name" value="Nucleic acid-binding proteins"/>
    <property type="match status" value="1"/>
</dbReference>
<dbReference type="GO" id="GO:0016787">
    <property type="term" value="F:hydrolase activity"/>
    <property type="evidence" value="ECO:0007669"/>
    <property type="project" value="UniProtKB-KW"/>
</dbReference>
<protein>
    <submittedName>
        <fullName evidence="10">ATP-dependent DNA helicase RecG</fullName>
        <ecNumber evidence="10">3.6.4.12</ecNumber>
    </submittedName>
</protein>
<dbReference type="EC" id="3.6.4.12" evidence="10"/>
<dbReference type="RefSeq" id="WP_283738874.1">
    <property type="nucleotide sequence ID" value="NZ_JASJEV010000001.1"/>
</dbReference>
<dbReference type="Gene3D" id="2.40.50.140">
    <property type="entry name" value="Nucleic acid-binding proteins"/>
    <property type="match status" value="1"/>
</dbReference>